<keyword evidence="1" id="KW-0472">Membrane</keyword>
<comment type="caution">
    <text evidence="2">The sequence shown here is derived from an EMBL/GenBank/DDBJ whole genome shotgun (WGS) entry which is preliminary data.</text>
</comment>
<feature type="transmembrane region" description="Helical" evidence="1">
    <location>
        <begin position="65"/>
        <end position="86"/>
    </location>
</feature>
<protein>
    <submittedName>
        <fullName evidence="2">Uncharacterized protein</fullName>
    </submittedName>
</protein>
<evidence type="ECO:0000313" key="2">
    <source>
        <dbReference type="EMBL" id="TFC51693.1"/>
    </source>
</evidence>
<feature type="transmembrane region" description="Helical" evidence="1">
    <location>
        <begin position="29"/>
        <end position="53"/>
    </location>
</feature>
<evidence type="ECO:0000256" key="1">
    <source>
        <dbReference type="SAM" id="Phobius"/>
    </source>
</evidence>
<organism evidence="2 3">
    <name type="scientific">Cryobacterium shii</name>
    <dbReference type="NCBI Taxonomy" id="1259235"/>
    <lineage>
        <taxon>Bacteria</taxon>
        <taxon>Bacillati</taxon>
        <taxon>Actinomycetota</taxon>
        <taxon>Actinomycetes</taxon>
        <taxon>Micrococcales</taxon>
        <taxon>Microbacteriaceae</taxon>
        <taxon>Cryobacterium</taxon>
    </lineage>
</organism>
<evidence type="ECO:0000313" key="3">
    <source>
        <dbReference type="Proteomes" id="UP000297403"/>
    </source>
</evidence>
<dbReference type="AlphaFoldDB" id="A0AAQ2C857"/>
<proteinExistence type="predicted"/>
<gene>
    <name evidence="2" type="ORF">E3O49_03400</name>
</gene>
<keyword evidence="3" id="KW-1185">Reference proteome</keyword>
<reference evidence="2 3" key="1">
    <citation type="submission" date="2019-03" db="EMBL/GenBank/DDBJ databases">
        <title>Genomics of glacier-inhabiting Cryobacterium strains.</title>
        <authorList>
            <person name="Liu Q."/>
            <person name="Xin Y.-H."/>
        </authorList>
    </citation>
    <scope>NUCLEOTIDE SEQUENCE [LARGE SCALE GENOMIC DNA]</scope>
    <source>
        <strain evidence="3">TMT1-22</strain>
    </source>
</reference>
<name>A0AAQ2C857_9MICO</name>
<keyword evidence="1" id="KW-1133">Transmembrane helix</keyword>
<accession>A0AAQ2C857</accession>
<keyword evidence="1" id="KW-0812">Transmembrane</keyword>
<dbReference type="EMBL" id="SOFY01000013">
    <property type="protein sequence ID" value="TFC51693.1"/>
    <property type="molecule type" value="Genomic_DNA"/>
</dbReference>
<dbReference type="RefSeq" id="WP_134366728.1">
    <property type="nucleotide sequence ID" value="NZ_SOFY01000013.1"/>
</dbReference>
<dbReference type="Proteomes" id="UP000297403">
    <property type="component" value="Unassembled WGS sequence"/>
</dbReference>
<sequence>MLANLIIAVAANPGPFVEPNQTAGESAPVHAALIALIPLTGLLVIAVLLWYLVHSSYVKFQRATLIAIGVLAVLIAANIVGLSVAYNAEVRGIAAATAQAEADYRESVITFLSEDYGITVGGKAAGELIAGHSVTVLHEGVDTLVEVDVDGSDKMVVYLPDRRTLAPVQ</sequence>